<gene>
    <name evidence="9" type="ORF">BCO_0114604</name>
</gene>
<comment type="subcellular location">
    <subcellularLocation>
        <location evidence="2 8">Cell outer membrane</location>
        <topology evidence="2 8">Lipid-anchor</topology>
    </subcellularLocation>
</comment>
<dbReference type="EMBL" id="CP005773">
    <property type="protein sequence ID" value="AHH11788.1"/>
    <property type="molecule type" value="Genomic_DNA"/>
</dbReference>
<evidence type="ECO:0000256" key="2">
    <source>
        <dbReference type="ARBA" id="ARBA00004459"/>
    </source>
</evidence>
<dbReference type="GO" id="GO:0009279">
    <property type="term" value="C:cell outer membrane"/>
    <property type="evidence" value="ECO:0007669"/>
    <property type="project" value="UniProtKB-SubCell"/>
</dbReference>
<reference evidence="9" key="1">
    <citation type="submission" date="2013-04" db="EMBL/GenBank/DDBJ databases">
        <title>Comparative Genomics of Relapsing Fever Spirochetes.</title>
        <authorList>
            <person name="Schwan T.G."/>
            <person name="Raffel S.J."/>
            <person name="Porcella S.F."/>
            <person name="Martens C.A."/>
            <person name="Bruno D.P."/>
            <person name="Ricklefs S.M."/>
            <person name="Barbian K.B."/>
        </authorList>
    </citation>
    <scope>NUCLEOTIDE SEQUENCE</scope>
    <source>
        <strain evidence="9">Co53</strain>
        <plasmid evidence="9">unnamed</plasmid>
    </source>
</reference>
<evidence type="ECO:0000256" key="4">
    <source>
        <dbReference type="ARBA" id="ARBA00023136"/>
    </source>
</evidence>
<protein>
    <recommendedName>
        <fullName evidence="8">Variable large protein</fullName>
    </recommendedName>
</protein>
<keyword evidence="9" id="KW-0614">Plasmid</keyword>
<sequence>MDVGRSAENVLYSFLSLISDTLGFTAKTTTKKENIGNYFSGLGEKLGKASAELEEVAKKAEGEGAREGEGSKNGTIALAIRSAVETAKTTLSELKKHLESLKDIGDANPVGNAASGTTQGTKPDDTELMKSYKAFKGIVKVAVDAGVMEPKVGDITVQIGSANNSSGAKILATDAGATSTDAAKAASILTTVSGEEMLASIVASGEGDAVLGAAADGSTTAMSFAKGANSAANLANVAAKAAAVSGGIALRSLVKSGTLASGASDGNTGGKEEVQKIGVTAVNKLLIAVEGLIKKTVKKVVEKAKGEIDKARAPKPAVSEASK</sequence>
<proteinExistence type="predicted"/>
<keyword evidence="4 8" id="KW-0472">Membrane</keyword>
<evidence type="ECO:0000256" key="3">
    <source>
        <dbReference type="ARBA" id="ARBA00022729"/>
    </source>
</evidence>
<keyword evidence="5 8" id="KW-0564">Palmitate</keyword>
<name>W5SYJ5_9SPIR</name>
<dbReference type="InterPro" id="IPR000680">
    <property type="entry name" value="Borrelia_lipo"/>
</dbReference>
<accession>W5SYJ5</accession>
<evidence type="ECO:0000256" key="7">
    <source>
        <dbReference type="ARBA" id="ARBA00023288"/>
    </source>
</evidence>
<dbReference type="SUPFAM" id="SSF74748">
    <property type="entry name" value="Variable surface antigen VlsE"/>
    <property type="match status" value="1"/>
</dbReference>
<dbReference type="AlphaFoldDB" id="W5SYJ5"/>
<keyword evidence="7 8" id="KW-0449">Lipoprotein</keyword>
<keyword evidence="3" id="KW-0732">Signal</keyword>
<dbReference type="HOGENOM" id="CLU_054711_2_0_12"/>
<evidence type="ECO:0000256" key="8">
    <source>
        <dbReference type="RuleBase" id="RU363105"/>
    </source>
</evidence>
<evidence type="ECO:0000256" key="6">
    <source>
        <dbReference type="ARBA" id="ARBA00023237"/>
    </source>
</evidence>
<dbReference type="Pfam" id="PF00921">
    <property type="entry name" value="Lipoprotein_2"/>
    <property type="match status" value="1"/>
</dbReference>
<organism evidence="9">
    <name type="scientific">Borrelia coriaceae ATCC 43381</name>
    <dbReference type="NCBI Taxonomy" id="1408429"/>
    <lineage>
        <taxon>Bacteria</taxon>
        <taxon>Pseudomonadati</taxon>
        <taxon>Spirochaetota</taxon>
        <taxon>Spirochaetia</taxon>
        <taxon>Spirochaetales</taxon>
        <taxon>Borreliaceae</taxon>
        <taxon>Borrelia</taxon>
    </lineage>
</organism>
<evidence type="ECO:0000313" key="9">
    <source>
        <dbReference type="EMBL" id="AHH11788.1"/>
    </source>
</evidence>
<comment type="function">
    <text evidence="1 8">The Vlp and Vsp proteins are antigenically distinct proteins, only one vlp or vsp gene is transcriptionally active at any one time. Switching between these genes is a mechanism of host immune response evasion.</text>
</comment>
<geneLocation type="plasmid" evidence="9">
    <name>unnamed</name>
</geneLocation>
<evidence type="ECO:0000256" key="5">
    <source>
        <dbReference type="ARBA" id="ARBA00023139"/>
    </source>
</evidence>
<evidence type="ECO:0000256" key="1">
    <source>
        <dbReference type="ARBA" id="ARBA00003932"/>
    </source>
</evidence>
<keyword evidence="6 8" id="KW-0998">Cell outer membrane</keyword>